<evidence type="ECO:0000313" key="2">
    <source>
        <dbReference type="Proteomes" id="UP000193577"/>
    </source>
</evidence>
<protein>
    <submittedName>
        <fullName evidence="1">Uncharacterized protein</fullName>
    </submittedName>
</protein>
<comment type="caution">
    <text evidence="1">The sequence shown here is derived from an EMBL/GenBank/DDBJ whole genome shotgun (WGS) entry which is preliminary data.</text>
</comment>
<dbReference type="AlphaFoldDB" id="A0A7I7SG56"/>
<evidence type="ECO:0000313" key="1">
    <source>
        <dbReference type="EMBL" id="OSC26936.1"/>
    </source>
</evidence>
<sequence length="83" mass="9283">MDLDIRYDAVPAADAWEQQLAVDDDDTGWDHAYLTAVRERRGTLDDVDDADLRDQADIVGLPDEPEPAAGSVEVPQRFEVWAQ</sequence>
<dbReference type="RefSeq" id="WP_069390578.1">
    <property type="nucleotide sequence ID" value="NZ_AP022594.1"/>
</dbReference>
<accession>A0A7I7SG56</accession>
<dbReference type="EMBL" id="NCXO01000060">
    <property type="protein sequence ID" value="OSC26936.1"/>
    <property type="molecule type" value="Genomic_DNA"/>
</dbReference>
<keyword evidence="2" id="KW-1185">Reference proteome</keyword>
<name>A0A7I7SG56_9MYCO</name>
<reference evidence="1 2" key="1">
    <citation type="submission" date="2017-04" db="EMBL/GenBank/DDBJ databases">
        <title>The new phylogeny of genus Mycobacterium.</title>
        <authorList>
            <person name="Tortoli E."/>
            <person name="Trovato A."/>
            <person name="Cirillo D.M."/>
        </authorList>
    </citation>
    <scope>NUCLEOTIDE SEQUENCE [LARGE SCALE GENOMIC DNA]</scope>
    <source>
        <strain evidence="1 2">KCTC 19819</strain>
    </source>
</reference>
<proteinExistence type="predicted"/>
<dbReference type="Proteomes" id="UP000193577">
    <property type="component" value="Unassembled WGS sequence"/>
</dbReference>
<gene>
    <name evidence="1" type="ORF">B8W67_18205</name>
</gene>
<organism evidence="1 2">
    <name type="scientific">Mycolicibacillus koreensis</name>
    <dbReference type="NCBI Taxonomy" id="1069220"/>
    <lineage>
        <taxon>Bacteria</taxon>
        <taxon>Bacillati</taxon>
        <taxon>Actinomycetota</taxon>
        <taxon>Actinomycetes</taxon>
        <taxon>Mycobacteriales</taxon>
        <taxon>Mycobacteriaceae</taxon>
        <taxon>Mycolicibacillus</taxon>
    </lineage>
</organism>